<proteinExistence type="predicted"/>
<gene>
    <name evidence="3" type="ORF">C3942_11725</name>
</gene>
<dbReference type="OrthoDB" id="9814359at2"/>
<evidence type="ECO:0000313" key="3">
    <source>
        <dbReference type="EMBL" id="PPE73473.1"/>
    </source>
</evidence>
<sequence length="63" mass="6778">MYQFHVPTMTCGHCVARVTRAVQSADPRARVQIDLAGKTLSVESTASDASLRQALSEAGYPAR</sequence>
<dbReference type="SUPFAM" id="SSF55008">
    <property type="entry name" value="HMA, heavy metal-associated domain"/>
    <property type="match status" value="1"/>
</dbReference>
<dbReference type="InterPro" id="IPR006121">
    <property type="entry name" value="HMA_dom"/>
</dbReference>
<dbReference type="PROSITE" id="PS50846">
    <property type="entry name" value="HMA_2"/>
    <property type="match status" value="1"/>
</dbReference>
<dbReference type="AlphaFoldDB" id="A0A2S5TEQ2"/>
<dbReference type="Gene3D" id="3.30.70.100">
    <property type="match status" value="1"/>
</dbReference>
<comment type="caution">
    <text evidence="3">The sequence shown here is derived from an EMBL/GenBank/DDBJ whole genome shotgun (WGS) entry which is preliminary data.</text>
</comment>
<protein>
    <submittedName>
        <fullName evidence="3">Heavy metal transporter</fullName>
    </submittedName>
</protein>
<dbReference type="PROSITE" id="PS01047">
    <property type="entry name" value="HMA_1"/>
    <property type="match status" value="1"/>
</dbReference>
<reference evidence="3 4" key="1">
    <citation type="submission" date="2018-02" db="EMBL/GenBank/DDBJ databases">
        <title>Genome sequencing of Solimonas sp. HR-BB.</title>
        <authorList>
            <person name="Lee Y."/>
            <person name="Jeon C.O."/>
        </authorList>
    </citation>
    <scope>NUCLEOTIDE SEQUENCE [LARGE SCALE GENOMIC DNA]</scope>
    <source>
        <strain evidence="3 4">HR-BB</strain>
    </source>
</reference>
<dbReference type="CDD" id="cd00371">
    <property type="entry name" value="HMA"/>
    <property type="match status" value="1"/>
</dbReference>
<accession>A0A2S5TEQ2</accession>
<evidence type="ECO:0000256" key="1">
    <source>
        <dbReference type="ARBA" id="ARBA00022723"/>
    </source>
</evidence>
<dbReference type="GO" id="GO:0046872">
    <property type="term" value="F:metal ion binding"/>
    <property type="evidence" value="ECO:0007669"/>
    <property type="project" value="UniProtKB-KW"/>
</dbReference>
<evidence type="ECO:0000259" key="2">
    <source>
        <dbReference type="PROSITE" id="PS50846"/>
    </source>
</evidence>
<dbReference type="EMBL" id="PSNW01000006">
    <property type="protein sequence ID" value="PPE73473.1"/>
    <property type="molecule type" value="Genomic_DNA"/>
</dbReference>
<organism evidence="3 4">
    <name type="scientific">Solimonas fluminis</name>
    <dbReference type="NCBI Taxonomy" id="2086571"/>
    <lineage>
        <taxon>Bacteria</taxon>
        <taxon>Pseudomonadati</taxon>
        <taxon>Pseudomonadota</taxon>
        <taxon>Gammaproteobacteria</taxon>
        <taxon>Nevskiales</taxon>
        <taxon>Nevskiaceae</taxon>
        <taxon>Solimonas</taxon>
    </lineage>
</organism>
<keyword evidence="4" id="KW-1185">Reference proteome</keyword>
<keyword evidence="1" id="KW-0479">Metal-binding</keyword>
<dbReference type="RefSeq" id="WP_104230535.1">
    <property type="nucleotide sequence ID" value="NZ_PSNW01000006.1"/>
</dbReference>
<name>A0A2S5TEQ2_9GAMM</name>
<dbReference type="Pfam" id="PF00403">
    <property type="entry name" value="HMA"/>
    <property type="match status" value="1"/>
</dbReference>
<evidence type="ECO:0000313" key="4">
    <source>
        <dbReference type="Proteomes" id="UP000238220"/>
    </source>
</evidence>
<dbReference type="InterPro" id="IPR017969">
    <property type="entry name" value="Heavy-metal-associated_CS"/>
</dbReference>
<feature type="domain" description="HMA" evidence="2">
    <location>
        <begin position="1"/>
        <end position="63"/>
    </location>
</feature>
<dbReference type="Proteomes" id="UP000238220">
    <property type="component" value="Unassembled WGS sequence"/>
</dbReference>
<dbReference type="InterPro" id="IPR036163">
    <property type="entry name" value="HMA_dom_sf"/>
</dbReference>